<dbReference type="AlphaFoldDB" id="A0A6P8BFA3"/>
<feature type="region of interest" description="Disordered" evidence="1">
    <location>
        <begin position="108"/>
        <end position="200"/>
    </location>
</feature>
<feature type="compositionally biased region" description="Polar residues" evidence="1">
    <location>
        <begin position="186"/>
        <end position="200"/>
    </location>
</feature>
<dbReference type="Proteomes" id="UP000515153">
    <property type="component" value="Unplaced"/>
</dbReference>
<organism evidence="2 3">
    <name type="scientific">Pyricularia grisea</name>
    <name type="common">Crabgrass-specific blast fungus</name>
    <name type="synonym">Magnaporthe grisea</name>
    <dbReference type="NCBI Taxonomy" id="148305"/>
    <lineage>
        <taxon>Eukaryota</taxon>
        <taxon>Fungi</taxon>
        <taxon>Dikarya</taxon>
        <taxon>Ascomycota</taxon>
        <taxon>Pezizomycotina</taxon>
        <taxon>Sordariomycetes</taxon>
        <taxon>Sordariomycetidae</taxon>
        <taxon>Magnaporthales</taxon>
        <taxon>Pyriculariaceae</taxon>
        <taxon>Pyricularia</taxon>
    </lineage>
</organism>
<reference evidence="3" key="3">
    <citation type="submission" date="2025-08" db="UniProtKB">
        <authorList>
            <consortium name="RefSeq"/>
        </authorList>
    </citation>
    <scope>IDENTIFICATION</scope>
    <source>
        <strain evidence="3">NI907</strain>
    </source>
</reference>
<protein>
    <submittedName>
        <fullName evidence="3">Uncharacterized protein</fullName>
    </submittedName>
</protein>
<accession>A0A6P8BFA3</accession>
<evidence type="ECO:0000256" key="1">
    <source>
        <dbReference type="SAM" id="MobiDB-lite"/>
    </source>
</evidence>
<evidence type="ECO:0000313" key="3">
    <source>
        <dbReference type="RefSeq" id="XP_030985749.1"/>
    </source>
</evidence>
<gene>
    <name evidence="3" type="ORF">PgNI_04692</name>
</gene>
<dbReference type="GeneID" id="41959645"/>
<sequence length="200" mass="22147">MALLRLALYTSMLQRSKAYTKRLVRTQTLPPPPPRLFVNQPQDCDDCRDQAQCMLLTERAKAAHDRASYLANMSVKASQELAKANRLAGLPDLQDYHHPIPWREDYEKRQPAAQIARSRQHNQPNGHGSPQSDGERPPVTKRKADSPLPNEGPFRRARPNQLDGHGSVQSTAAGGGDKDSPARYSTRGSYNSGPDAPTNS</sequence>
<dbReference type="RefSeq" id="XP_030985749.1">
    <property type="nucleotide sequence ID" value="XM_031124736.1"/>
</dbReference>
<proteinExistence type="predicted"/>
<reference evidence="3" key="1">
    <citation type="journal article" date="2019" name="Mol. Biol. Evol.">
        <title>Blast fungal genomes show frequent chromosomal changes, gene gains and losses, and effector gene turnover.</title>
        <authorList>
            <person name="Gomez Luciano L.B."/>
            <person name="Jason Tsai I."/>
            <person name="Chuma I."/>
            <person name="Tosa Y."/>
            <person name="Chen Y.H."/>
            <person name="Li J.Y."/>
            <person name="Li M.Y."/>
            <person name="Jade Lu M.Y."/>
            <person name="Nakayashiki H."/>
            <person name="Li W.H."/>
        </authorList>
    </citation>
    <scope>NUCLEOTIDE SEQUENCE</scope>
    <source>
        <strain evidence="3">NI907</strain>
    </source>
</reference>
<keyword evidence="2" id="KW-1185">Reference proteome</keyword>
<feature type="compositionally biased region" description="Basic and acidic residues" evidence="1">
    <location>
        <begin position="133"/>
        <end position="145"/>
    </location>
</feature>
<reference evidence="3" key="2">
    <citation type="submission" date="2019-10" db="EMBL/GenBank/DDBJ databases">
        <authorList>
            <consortium name="NCBI Genome Project"/>
        </authorList>
    </citation>
    <scope>NUCLEOTIDE SEQUENCE</scope>
    <source>
        <strain evidence="3">NI907</strain>
    </source>
</reference>
<evidence type="ECO:0000313" key="2">
    <source>
        <dbReference type="Proteomes" id="UP000515153"/>
    </source>
</evidence>
<feature type="compositionally biased region" description="Polar residues" evidence="1">
    <location>
        <begin position="121"/>
        <end position="132"/>
    </location>
</feature>
<name>A0A6P8BFA3_PYRGI</name>
<dbReference type="KEGG" id="pgri:PgNI_04692"/>